<accession>A0A0F9GJA8</accession>
<dbReference type="AlphaFoldDB" id="A0A0F9GJA8"/>
<organism evidence="2">
    <name type="scientific">marine sediment metagenome</name>
    <dbReference type="NCBI Taxonomy" id="412755"/>
    <lineage>
        <taxon>unclassified sequences</taxon>
        <taxon>metagenomes</taxon>
        <taxon>ecological metagenomes</taxon>
    </lineage>
</organism>
<comment type="caution">
    <text evidence="2">The sequence shown here is derived from an EMBL/GenBank/DDBJ whole genome shotgun (WGS) entry which is preliminary data.</text>
</comment>
<reference evidence="2" key="1">
    <citation type="journal article" date="2015" name="Nature">
        <title>Complex archaea that bridge the gap between prokaryotes and eukaryotes.</title>
        <authorList>
            <person name="Spang A."/>
            <person name="Saw J.H."/>
            <person name="Jorgensen S.L."/>
            <person name="Zaremba-Niedzwiedzka K."/>
            <person name="Martijn J."/>
            <person name="Lind A.E."/>
            <person name="van Eijk R."/>
            <person name="Schleper C."/>
            <person name="Guy L."/>
            <person name="Ettema T.J."/>
        </authorList>
    </citation>
    <scope>NUCLEOTIDE SEQUENCE</scope>
</reference>
<feature type="coiled-coil region" evidence="1">
    <location>
        <begin position="4"/>
        <end position="31"/>
    </location>
</feature>
<keyword evidence="1" id="KW-0175">Coiled coil</keyword>
<protein>
    <submittedName>
        <fullName evidence="2">Uncharacterized protein</fullName>
    </submittedName>
</protein>
<proteinExistence type="predicted"/>
<sequence>MKLSRHLHLQLEKAEARIAELEKMLRGFKDQPHACIDRDGPVTLLRCPNEGTE</sequence>
<gene>
    <name evidence="2" type="ORF">LCGC14_1820220</name>
</gene>
<evidence type="ECO:0000256" key="1">
    <source>
        <dbReference type="SAM" id="Coils"/>
    </source>
</evidence>
<dbReference type="EMBL" id="LAZR01017815">
    <property type="protein sequence ID" value="KKL98853.1"/>
    <property type="molecule type" value="Genomic_DNA"/>
</dbReference>
<name>A0A0F9GJA8_9ZZZZ</name>
<evidence type="ECO:0000313" key="2">
    <source>
        <dbReference type="EMBL" id="KKL98853.1"/>
    </source>
</evidence>